<feature type="transmembrane region" description="Helical" evidence="1">
    <location>
        <begin position="21"/>
        <end position="43"/>
    </location>
</feature>
<evidence type="ECO:0000256" key="1">
    <source>
        <dbReference type="SAM" id="Phobius"/>
    </source>
</evidence>
<dbReference type="RefSeq" id="WP_011312834.1">
    <property type="nucleotide sequence ID" value="NC_007404.1"/>
</dbReference>
<sequence>MQFRRVLKTLKPVEIPQRYCTSGGVATSLAVVVLGIALPGYLFSEL</sequence>
<reference evidence="2 3" key="1">
    <citation type="journal article" date="2006" name="J. Bacteriol.">
        <title>The genome sequence of the obligately chemolithoautotrophic, facultatively anaerobic bacterium Thiobacillus denitrificans.</title>
        <authorList>
            <person name="Beller H.R."/>
            <person name="Chain P.S."/>
            <person name="Letain T.E."/>
            <person name="Chakicherla A."/>
            <person name="Larimer F.W."/>
            <person name="Richardson P.M."/>
            <person name="Coleman M.A."/>
            <person name="Wood A.P."/>
            <person name="Kelly D.P."/>
        </authorList>
    </citation>
    <scope>NUCLEOTIDE SEQUENCE [LARGE SCALE GENOMIC DNA]</scope>
    <source>
        <strain evidence="2 3">ATCC 25259</strain>
    </source>
</reference>
<organism evidence="2 3">
    <name type="scientific">Thiobacillus denitrificans (strain ATCC 25259 / T1)</name>
    <dbReference type="NCBI Taxonomy" id="292415"/>
    <lineage>
        <taxon>Bacteria</taxon>
        <taxon>Pseudomonadati</taxon>
        <taxon>Pseudomonadota</taxon>
        <taxon>Betaproteobacteria</taxon>
        <taxon>Nitrosomonadales</taxon>
        <taxon>Thiobacillaceae</taxon>
        <taxon>Thiobacillus</taxon>
    </lineage>
</organism>
<dbReference type="KEGG" id="tbd:Tbd_2322"/>
<name>Q3SGH5_THIDA</name>
<protein>
    <submittedName>
        <fullName evidence="2">Uncharacterized protein</fullName>
    </submittedName>
</protein>
<dbReference type="AlphaFoldDB" id="Q3SGH5"/>
<keyword evidence="1" id="KW-0812">Transmembrane</keyword>
<evidence type="ECO:0000313" key="3">
    <source>
        <dbReference type="Proteomes" id="UP000008291"/>
    </source>
</evidence>
<keyword evidence="1" id="KW-0472">Membrane</keyword>
<dbReference type="HOGENOM" id="CLU_3190137_0_0_4"/>
<dbReference type="Proteomes" id="UP000008291">
    <property type="component" value="Chromosome"/>
</dbReference>
<evidence type="ECO:0000313" key="2">
    <source>
        <dbReference type="EMBL" id="AAZ98275.1"/>
    </source>
</evidence>
<dbReference type="EMBL" id="CP000116">
    <property type="protein sequence ID" value="AAZ98275.1"/>
    <property type="molecule type" value="Genomic_DNA"/>
</dbReference>
<keyword evidence="3" id="KW-1185">Reference proteome</keyword>
<dbReference type="STRING" id="292415.Tbd_2322"/>
<accession>Q3SGH5</accession>
<gene>
    <name evidence="2" type="ordered locus">Tbd_2322</name>
</gene>
<proteinExistence type="predicted"/>
<keyword evidence="1" id="KW-1133">Transmembrane helix</keyword>